<organism evidence="1 2">
    <name type="scientific">Ruthia magnifica subsp. Calyptogena magnifica</name>
    <dbReference type="NCBI Taxonomy" id="413404"/>
    <lineage>
        <taxon>Bacteria</taxon>
        <taxon>Pseudomonadati</taxon>
        <taxon>Pseudomonadota</taxon>
        <taxon>Gammaproteobacteria</taxon>
        <taxon>Candidatus Pseudothioglobaceae</taxon>
        <taxon>Candidatus Ruthturnera</taxon>
    </lineage>
</organism>
<dbReference type="KEGG" id="rma:Rmag_0711"/>
<dbReference type="GO" id="GO:0009055">
    <property type="term" value="F:electron transfer activity"/>
    <property type="evidence" value="ECO:0007669"/>
    <property type="project" value="InterPro"/>
</dbReference>
<dbReference type="EMBL" id="CP000488">
    <property type="protein sequence ID" value="ABL02445.1"/>
    <property type="molecule type" value="Genomic_DNA"/>
</dbReference>
<dbReference type="InterPro" id="IPR051395">
    <property type="entry name" value="Cytochrome_c_Peroxidase/MauG"/>
</dbReference>
<dbReference type="GO" id="GO:0004130">
    <property type="term" value="F:cytochrome-c peroxidase activity"/>
    <property type="evidence" value="ECO:0007669"/>
    <property type="project" value="TreeGrafter"/>
</dbReference>
<evidence type="ECO:0008006" key="3">
    <source>
        <dbReference type="Google" id="ProtNLM"/>
    </source>
</evidence>
<reference evidence="1 2" key="1">
    <citation type="journal article" date="2007" name="Science">
        <title>The Calyptogena magnifica chemoautotrophic symbiont genome.</title>
        <authorList>
            <person name="Newton I.L.G."/>
            <person name="Woyke T."/>
            <person name="Auchtung T.A."/>
            <person name="Dilly G.F."/>
            <person name="Dutton R.J."/>
            <person name="Fisher M.C."/>
            <person name="Fontanez K.M."/>
            <person name="Lau E."/>
            <person name="Stewart F.J."/>
            <person name="Richardson P.M."/>
            <person name="Barry K.W."/>
            <person name="Saunders E."/>
            <person name="Detter J.C."/>
            <person name="Wu D."/>
            <person name="Eisen J.A."/>
            <person name="Cavanaugh C.M."/>
        </authorList>
    </citation>
    <scope>NUCLEOTIDE SEQUENCE [LARGE SCALE GENOMIC DNA]</scope>
    <source>
        <strain evidence="1 2">Cm</strain>
    </source>
</reference>
<dbReference type="OrthoDB" id="9805202at2"/>
<name>A1AWY8_RUTMC</name>
<dbReference type="InterPro" id="IPR010538">
    <property type="entry name" value="DHOR"/>
</dbReference>
<dbReference type="Gene3D" id="1.10.760.10">
    <property type="entry name" value="Cytochrome c-like domain"/>
    <property type="match status" value="1"/>
</dbReference>
<dbReference type="InterPro" id="IPR036909">
    <property type="entry name" value="Cyt_c-like_dom_sf"/>
</dbReference>
<evidence type="ECO:0000313" key="2">
    <source>
        <dbReference type="Proteomes" id="UP000002587"/>
    </source>
</evidence>
<dbReference type="STRING" id="413404.Rmag_0711"/>
<protein>
    <recommendedName>
        <fullName evidence="3">Thiol oxidoreductase</fullName>
    </recommendedName>
</protein>
<gene>
    <name evidence="1" type="ordered locus">Rmag_0711</name>
</gene>
<keyword evidence="2" id="KW-1185">Reference proteome</keyword>
<dbReference type="PANTHER" id="PTHR30600">
    <property type="entry name" value="CYTOCHROME C PEROXIDASE-RELATED"/>
    <property type="match status" value="1"/>
</dbReference>
<dbReference type="eggNOG" id="COG3488">
    <property type="taxonomic scope" value="Bacteria"/>
</dbReference>
<dbReference type="HOGENOM" id="CLU_033900_1_0_6"/>
<dbReference type="GO" id="GO:0020037">
    <property type="term" value="F:heme binding"/>
    <property type="evidence" value="ECO:0007669"/>
    <property type="project" value="InterPro"/>
</dbReference>
<dbReference type="RefSeq" id="WP_011738070.1">
    <property type="nucleotide sequence ID" value="NC_008610.1"/>
</dbReference>
<sequence>MHRKPNYKYLLVLSISILAVSLMVRVFANGLEDLSIRVLNQSFTQIQPDLNNDEVDEFILGKSFFRIPWVEAPSATTRDGLGPLFSANTCINCHAKNGRGKVFETKNIVDRSHVIRLSILSNGTDEHQRMIAKFGFIPEPSYGAQISINGVPGVPFEAKPLVHYSTKDIHYPDGTIVTLQQPIIKLKNLGYGDLHPNTIVSARIAPALVGLGLLEQITDAQILANEDVHDANHDGISGKANRVWSSQTKQVEIGRYTWKASTPTIRHQLANAAINDMGLTNPIHEHQSCMPIQIECINASKDGEKHELTAQRLSAISYYLTNLKLPKSIVKEYQGQRLFSEIGCLQCHISSYLLPSTTTIYPYSDFLLHDMGEGLADSRSEFDALGNEWRTPPLWRLGRVALMLKDNKNFLHDGRARNFEQAILWHGGEAEKSKTLFMNLPISSRDKILQFLNEI</sequence>
<proteinExistence type="predicted"/>
<dbReference type="Proteomes" id="UP000002587">
    <property type="component" value="Chromosome"/>
</dbReference>
<dbReference type="AlphaFoldDB" id="A1AWY8"/>
<evidence type="ECO:0000313" key="1">
    <source>
        <dbReference type="EMBL" id="ABL02445.1"/>
    </source>
</evidence>
<dbReference type="PANTHER" id="PTHR30600:SF4">
    <property type="entry name" value="CYTOCHROME C DOMAIN-CONTAINING PROTEIN"/>
    <property type="match status" value="1"/>
</dbReference>
<accession>A1AWY8</accession>
<dbReference type="Pfam" id="PF06537">
    <property type="entry name" value="DHOR"/>
    <property type="match status" value="1"/>
</dbReference>
<dbReference type="PIRSF" id="PIRSF028099">
    <property type="entry name" value="DUF1111"/>
    <property type="match status" value="1"/>
</dbReference>
<dbReference type="SUPFAM" id="SSF46626">
    <property type="entry name" value="Cytochrome c"/>
    <property type="match status" value="1"/>
</dbReference>